<dbReference type="AlphaFoldDB" id="A0A0N4VEL0"/>
<reference evidence="3" key="1">
    <citation type="submission" date="2017-02" db="UniProtKB">
        <authorList>
            <consortium name="WormBaseParasite"/>
        </authorList>
    </citation>
    <scope>IDENTIFICATION</scope>
</reference>
<proteinExistence type="predicted"/>
<evidence type="ECO:0000313" key="2">
    <source>
        <dbReference type="Proteomes" id="UP000274131"/>
    </source>
</evidence>
<gene>
    <name evidence="1" type="ORF">EVEC_LOCUS8566</name>
</gene>
<dbReference type="WBParaSite" id="EVEC_0000912501-mRNA-1">
    <property type="protein sequence ID" value="EVEC_0000912501-mRNA-1"/>
    <property type="gene ID" value="EVEC_0000912501"/>
</dbReference>
<reference evidence="1 2" key="2">
    <citation type="submission" date="2018-10" db="EMBL/GenBank/DDBJ databases">
        <authorList>
            <consortium name="Pathogen Informatics"/>
        </authorList>
    </citation>
    <scope>NUCLEOTIDE SEQUENCE [LARGE SCALE GENOMIC DNA]</scope>
</reference>
<dbReference type="Proteomes" id="UP000274131">
    <property type="component" value="Unassembled WGS sequence"/>
</dbReference>
<dbReference type="EMBL" id="UXUI01009483">
    <property type="protein sequence ID" value="VDD93815.1"/>
    <property type="molecule type" value="Genomic_DNA"/>
</dbReference>
<keyword evidence="2" id="KW-1185">Reference proteome</keyword>
<sequence>MRVFAYVFDLEAENHQNCNTATADKNVTKTAKTTATEDNNIEAITAVKPIPAPRNINGRQKPSLLPKPKLKNDWKNHQQCCPKAENKLNSGNNKKDICTDENENIANPEVLTTVIPIEKLATDKAKCSLKCSTAAANITENCAPSTSKLNCLTENNTTVATTVSSAIAQPPSVIPIIVNHDDKICDSSSMASAKTTSVVQQQSVVSTNDDHNSGTVDNASDSKVLSCLEQQQKCSSSETGHYLRLTRRPKVTVTECSTEIDNDKVNVIVVVVVVQLK</sequence>
<evidence type="ECO:0000313" key="3">
    <source>
        <dbReference type="WBParaSite" id="EVEC_0000912501-mRNA-1"/>
    </source>
</evidence>
<organism evidence="3">
    <name type="scientific">Enterobius vermicularis</name>
    <name type="common">Human pinworm</name>
    <dbReference type="NCBI Taxonomy" id="51028"/>
    <lineage>
        <taxon>Eukaryota</taxon>
        <taxon>Metazoa</taxon>
        <taxon>Ecdysozoa</taxon>
        <taxon>Nematoda</taxon>
        <taxon>Chromadorea</taxon>
        <taxon>Rhabditida</taxon>
        <taxon>Spirurina</taxon>
        <taxon>Oxyuridomorpha</taxon>
        <taxon>Oxyuroidea</taxon>
        <taxon>Oxyuridae</taxon>
        <taxon>Enterobius</taxon>
    </lineage>
</organism>
<name>A0A0N4VEL0_ENTVE</name>
<protein>
    <submittedName>
        <fullName evidence="1 3">Uncharacterized protein</fullName>
    </submittedName>
</protein>
<evidence type="ECO:0000313" key="1">
    <source>
        <dbReference type="EMBL" id="VDD93815.1"/>
    </source>
</evidence>
<accession>A0A0N4VEL0</accession>